<accession>A0AA47L7K7</accession>
<dbReference type="Pfam" id="PF20215">
    <property type="entry name" value="DUF6575"/>
    <property type="match status" value="1"/>
</dbReference>
<gene>
    <name evidence="2" type="ORF">O1Q84_06820</name>
</gene>
<organism evidence="2 3">
    <name type="scientific">Vibrio parahaemolyticus</name>
    <dbReference type="NCBI Taxonomy" id="670"/>
    <lineage>
        <taxon>Bacteria</taxon>
        <taxon>Pseudomonadati</taxon>
        <taxon>Pseudomonadota</taxon>
        <taxon>Gammaproteobacteria</taxon>
        <taxon>Vibrionales</taxon>
        <taxon>Vibrionaceae</taxon>
        <taxon>Vibrio</taxon>
    </lineage>
</organism>
<name>A0AA47L7K7_VIBPH</name>
<sequence length="420" mass="47998">MYPLVQEKSLGTIEINKVYEEYDGPKLFSVVNALGLYFLVYWIDELEDGDVWLYVPMSAKRLESLETGSRLLRDAFLYPEENSIFKIFTAFDGNNHNIEILAAEDIPEEDLPPCDFRIEDIESEEIEESILSVNHEIHISRPSRRGTMQLNSISKVLDGWSSLYGEFVRTINLKDRLIPVDARPGSFTLRLESNHYDQVAPVIDDFFGVMASSDDIHLTFIEMGIDVEVVKDFLSLIVDSSYDFKVTPLGEFGSQHFLSKVNAERILNEIKTSELTYLSSLKVPQADDLYRVFSVVDAKACFEEVNEYTLKITPRQVAYYLHAARTLGYLNQSNQPTSAAMQFNMLSREEKLLSAAMRFQSSDCGWAWIKWSSGKTLLDIEDGSGYQFLLDCVPSLNSNTARRRSKTLNSWLRIFKAVLR</sequence>
<proteinExistence type="predicted"/>
<dbReference type="Proteomes" id="UP001156560">
    <property type="component" value="Chromosome 1"/>
</dbReference>
<dbReference type="InterPro" id="IPR046482">
    <property type="entry name" value="DUF6575"/>
</dbReference>
<evidence type="ECO:0000313" key="3">
    <source>
        <dbReference type="Proteomes" id="UP001156560"/>
    </source>
</evidence>
<feature type="domain" description="DUF6575" evidence="1">
    <location>
        <begin position="4"/>
        <end position="216"/>
    </location>
</feature>
<reference evidence="2" key="1">
    <citation type="submission" date="2022-12" db="EMBL/GenBank/DDBJ databases">
        <title>Vibrio parahaemolyticus become highly virulent by producing novel Tc toxins.</title>
        <authorList>
            <person name="Yang F."/>
            <person name="You Y."/>
            <person name="Lai Q."/>
            <person name="Xu L."/>
            <person name="Li F."/>
        </authorList>
    </citation>
    <scope>NUCLEOTIDE SEQUENCE</scope>
    <source>
        <strain evidence="2">Vp-HL-202005</strain>
    </source>
</reference>
<protein>
    <recommendedName>
        <fullName evidence="1">DUF6575 domain-containing protein</fullName>
    </recommendedName>
</protein>
<evidence type="ECO:0000313" key="2">
    <source>
        <dbReference type="EMBL" id="WAT91529.1"/>
    </source>
</evidence>
<dbReference type="RefSeq" id="WP_025501418.1">
    <property type="nucleotide sequence ID" value="NZ_CANUIQ010000001.1"/>
</dbReference>
<dbReference type="EMBL" id="CP114194">
    <property type="protein sequence ID" value="WAT91529.1"/>
    <property type="molecule type" value="Genomic_DNA"/>
</dbReference>
<dbReference type="AlphaFoldDB" id="A0AA47L7K7"/>
<evidence type="ECO:0000259" key="1">
    <source>
        <dbReference type="Pfam" id="PF20215"/>
    </source>
</evidence>